<evidence type="ECO:0000313" key="17">
    <source>
        <dbReference type="Proteomes" id="UP001465755"/>
    </source>
</evidence>
<evidence type="ECO:0000256" key="11">
    <source>
        <dbReference type="ARBA" id="ARBA00031671"/>
    </source>
</evidence>
<evidence type="ECO:0000256" key="13">
    <source>
        <dbReference type="ARBA" id="ARBA00055119"/>
    </source>
</evidence>
<comment type="catalytic activity">
    <reaction evidence="12">
        <text>cyclobutadipyrimidine (in DNA) = 2 pyrimidine residues (in DNA).</text>
        <dbReference type="EC" id="4.1.99.3"/>
    </reaction>
</comment>
<dbReference type="Gene3D" id="3.40.50.620">
    <property type="entry name" value="HUPs"/>
    <property type="match status" value="1"/>
</dbReference>
<proteinExistence type="inferred from homology"/>
<evidence type="ECO:0000256" key="12">
    <source>
        <dbReference type="ARBA" id="ARBA00033999"/>
    </source>
</evidence>
<comment type="cofactor">
    <cofactor evidence="1">
        <name>FAD</name>
        <dbReference type="ChEBI" id="CHEBI:57692"/>
    </cofactor>
</comment>
<dbReference type="PROSITE" id="PS01083">
    <property type="entry name" value="DNA_PHOTOLYASES_2_1"/>
    <property type="match status" value="1"/>
</dbReference>
<dbReference type="FunFam" id="1.10.579.10:FF:000002">
    <property type="entry name" value="Deoxyribodipyrimidine photolyase"/>
    <property type="match status" value="1"/>
</dbReference>
<dbReference type="PROSITE" id="PS01084">
    <property type="entry name" value="DNA_PHOTOLYASES_2_2"/>
    <property type="match status" value="1"/>
</dbReference>
<keyword evidence="5" id="KW-0285">Flavoprotein</keyword>
<dbReference type="GO" id="GO:0003904">
    <property type="term" value="F:deoxyribodipyrimidine photo-lyase activity"/>
    <property type="evidence" value="ECO:0007669"/>
    <property type="project" value="UniProtKB-EC"/>
</dbReference>
<dbReference type="NCBIfam" id="TIGR00591">
    <property type="entry name" value="phr2"/>
    <property type="match status" value="1"/>
</dbReference>
<feature type="compositionally biased region" description="Acidic residues" evidence="14">
    <location>
        <begin position="18"/>
        <end position="46"/>
    </location>
</feature>
<dbReference type="Gene3D" id="1.10.579.10">
    <property type="entry name" value="DNA Cyclobutane Dipyrimidine Photolyase, subunit A, domain 3"/>
    <property type="match status" value="1"/>
</dbReference>
<dbReference type="InterPro" id="IPR036155">
    <property type="entry name" value="Crypto/Photolyase_N_sf"/>
</dbReference>
<evidence type="ECO:0000256" key="3">
    <source>
        <dbReference type="ARBA" id="ARBA00013149"/>
    </source>
</evidence>
<dbReference type="PROSITE" id="PS51645">
    <property type="entry name" value="PHR_CRY_ALPHA_BETA"/>
    <property type="match status" value="1"/>
</dbReference>
<dbReference type="SUPFAM" id="SSF52425">
    <property type="entry name" value="Cryptochrome/photolyase, N-terminal domain"/>
    <property type="match status" value="1"/>
</dbReference>
<dbReference type="GO" id="GO:0009650">
    <property type="term" value="P:UV protection"/>
    <property type="evidence" value="ECO:0007669"/>
    <property type="project" value="UniProtKB-ARBA"/>
</dbReference>
<evidence type="ECO:0000256" key="7">
    <source>
        <dbReference type="ARBA" id="ARBA00022827"/>
    </source>
</evidence>
<keyword evidence="8" id="KW-0238">DNA-binding</keyword>
<evidence type="ECO:0000256" key="1">
    <source>
        <dbReference type="ARBA" id="ARBA00001974"/>
    </source>
</evidence>
<dbReference type="FunFam" id="3.40.50.620:FF:000110">
    <property type="entry name" value="Deoxyribodipyrimidine photolyase"/>
    <property type="match status" value="1"/>
</dbReference>
<dbReference type="InterPro" id="IPR014729">
    <property type="entry name" value="Rossmann-like_a/b/a_fold"/>
</dbReference>
<dbReference type="PANTHER" id="PTHR10211:SF0">
    <property type="entry name" value="DEOXYRIBODIPYRIMIDINE PHOTO-LYASE"/>
    <property type="match status" value="1"/>
</dbReference>
<protein>
    <recommendedName>
        <fullName evidence="4">Deoxyribodipyrimidine photo-lyase</fullName>
        <ecNumber evidence="3">4.1.99.3</ecNumber>
    </recommendedName>
    <alternativeName>
        <fullName evidence="11">DNA photolyase</fullName>
    </alternativeName>
</protein>
<keyword evidence="7" id="KW-0274">FAD</keyword>
<evidence type="ECO:0000256" key="10">
    <source>
        <dbReference type="ARBA" id="ARBA00023239"/>
    </source>
</evidence>
<evidence type="ECO:0000259" key="15">
    <source>
        <dbReference type="PROSITE" id="PS51645"/>
    </source>
</evidence>
<dbReference type="FunFam" id="1.25.40.80:FF:000004">
    <property type="entry name" value="Deoxyribodipyrimidine photolyase"/>
    <property type="match status" value="1"/>
</dbReference>
<keyword evidence="17" id="KW-1185">Reference proteome</keyword>
<dbReference type="InterPro" id="IPR008148">
    <property type="entry name" value="DNA_photolyase_2"/>
</dbReference>
<feature type="region of interest" description="Disordered" evidence="14">
    <location>
        <begin position="1"/>
        <end position="63"/>
    </location>
</feature>
<dbReference type="EC" id="4.1.99.3" evidence="3"/>
<dbReference type="GO" id="GO:0003677">
    <property type="term" value="F:DNA binding"/>
    <property type="evidence" value="ECO:0007669"/>
    <property type="project" value="UniProtKB-KW"/>
</dbReference>
<evidence type="ECO:0000256" key="6">
    <source>
        <dbReference type="ARBA" id="ARBA00022763"/>
    </source>
</evidence>
<keyword evidence="6" id="KW-0227">DNA damage</keyword>
<reference evidence="16 17" key="1">
    <citation type="journal article" date="2024" name="Nat. Commun.">
        <title>Phylogenomics reveals the evolutionary origins of lichenization in chlorophyte algae.</title>
        <authorList>
            <person name="Puginier C."/>
            <person name="Libourel C."/>
            <person name="Otte J."/>
            <person name="Skaloud P."/>
            <person name="Haon M."/>
            <person name="Grisel S."/>
            <person name="Petersen M."/>
            <person name="Berrin J.G."/>
            <person name="Delaux P.M."/>
            <person name="Dal Grande F."/>
            <person name="Keller J."/>
        </authorList>
    </citation>
    <scope>NUCLEOTIDE SEQUENCE [LARGE SCALE GENOMIC DNA]</scope>
    <source>
        <strain evidence="16 17">SAG 2036</strain>
    </source>
</reference>
<organism evidence="16 17">
    <name type="scientific">Symbiochloris irregularis</name>
    <dbReference type="NCBI Taxonomy" id="706552"/>
    <lineage>
        <taxon>Eukaryota</taxon>
        <taxon>Viridiplantae</taxon>
        <taxon>Chlorophyta</taxon>
        <taxon>core chlorophytes</taxon>
        <taxon>Trebouxiophyceae</taxon>
        <taxon>Trebouxiales</taxon>
        <taxon>Trebouxiaceae</taxon>
        <taxon>Symbiochloris</taxon>
    </lineage>
</organism>
<dbReference type="PANTHER" id="PTHR10211">
    <property type="entry name" value="DEOXYRIBODIPYRIMIDINE PHOTOLYASE"/>
    <property type="match status" value="1"/>
</dbReference>
<evidence type="ECO:0000256" key="4">
    <source>
        <dbReference type="ARBA" id="ARBA00014046"/>
    </source>
</evidence>
<dbReference type="GO" id="GO:0000719">
    <property type="term" value="P:photoreactive repair"/>
    <property type="evidence" value="ECO:0007669"/>
    <property type="project" value="TreeGrafter"/>
</dbReference>
<evidence type="ECO:0000256" key="8">
    <source>
        <dbReference type="ARBA" id="ARBA00023125"/>
    </source>
</evidence>
<dbReference type="InterPro" id="IPR032673">
    <property type="entry name" value="DNA_photolyase_2_CS"/>
</dbReference>
<evidence type="ECO:0000256" key="5">
    <source>
        <dbReference type="ARBA" id="ARBA00022630"/>
    </source>
</evidence>
<evidence type="ECO:0000256" key="14">
    <source>
        <dbReference type="SAM" id="MobiDB-lite"/>
    </source>
</evidence>
<dbReference type="Proteomes" id="UP001465755">
    <property type="component" value="Unassembled WGS sequence"/>
</dbReference>
<sequence>MAPKKAAGTKRKAKPESESEPEASEASEAQEEADAQDEEASSEDDGDKASTGGVDPSRVRALNDGSLKEGPILYWMSRDQRVNHNWALLHACALAEKHKAPVGIVFNLVPEYLGAGARQFGFMLRGLQSLQSQLSELQIAFHLTRGNPEQTIPKLAQDVKAGALVVDQSPVRIAKKWREDVAKKLGGIPLYEVDAHNVVPVWVASDKREYGARTIRSKIHKQLPKYLKDFPDVSKQAKWKDYPKADWDKVIKEVVDRGKEVPEIDWAKPGQAAAWKALEAFVSSKERIGIFDAKRNDPNQPKALSGLSPYIHFGQLSMQAAALEAIKHKSKFRSGVDAFLEEAVVRRELSDNFCFYEADYDSLSCISDWARNSLEAHKGDKREYTYTWDQFERGETHDELWNAAQHQMVYEGKMHGFLRMYWAKKILEWTQSPEEALDFAIRLNDKWEIDGRDPNGYVGCMWSVGGIHDQGWSERAVFGKIRYMNYNGCKRKMNIEAYVASVNKMVKEAKKKQKFPF</sequence>
<evidence type="ECO:0000313" key="16">
    <source>
        <dbReference type="EMBL" id="KAK9808374.1"/>
    </source>
</evidence>
<dbReference type="EMBL" id="JALJOQ010000024">
    <property type="protein sequence ID" value="KAK9808374.1"/>
    <property type="molecule type" value="Genomic_DNA"/>
</dbReference>
<dbReference type="InterPro" id="IPR036134">
    <property type="entry name" value="Crypto/Photolyase_FAD-like_sf"/>
</dbReference>
<keyword evidence="9" id="KW-0234">DNA repair</keyword>
<keyword evidence="10" id="KW-0456">Lyase</keyword>
<dbReference type="SUPFAM" id="SSF48173">
    <property type="entry name" value="Cryptochrome/photolyase FAD-binding domain"/>
    <property type="match status" value="1"/>
</dbReference>
<comment type="caution">
    <text evidence="16">The sequence shown here is derived from an EMBL/GenBank/DDBJ whole genome shotgun (WGS) entry which is preliminary data.</text>
</comment>
<dbReference type="AlphaFoldDB" id="A0AAW1PFQ0"/>
<comment type="function">
    <text evidence="13">Involved in repair of UV radiation-induced DNA damage. Catalyzes the light-dependent monomerization (300-600 nm) of cyclobutylpyrimidine dimers (CPDs), which are formed between adjacent bases on the same DNA strand upon exposure to ultraviolet radiation. Required for plant survival in the presence of UV-B light. Not involved in the repair of (6-4) photoproducts.</text>
</comment>
<evidence type="ECO:0000256" key="9">
    <source>
        <dbReference type="ARBA" id="ARBA00023204"/>
    </source>
</evidence>
<accession>A0AAW1PFQ0</accession>
<name>A0AAW1PFQ0_9CHLO</name>
<gene>
    <name evidence="16" type="ORF">WJX73_008417</name>
</gene>
<feature type="domain" description="Photolyase/cryptochrome alpha/beta" evidence="15">
    <location>
        <begin position="70"/>
        <end position="201"/>
    </location>
</feature>
<evidence type="ECO:0000256" key="2">
    <source>
        <dbReference type="ARBA" id="ARBA00006409"/>
    </source>
</evidence>
<dbReference type="Gene3D" id="1.25.40.80">
    <property type="match status" value="1"/>
</dbReference>
<dbReference type="Pfam" id="PF00875">
    <property type="entry name" value="DNA_photolyase"/>
    <property type="match status" value="1"/>
</dbReference>
<comment type="similarity">
    <text evidence="2">Belongs to the DNA photolyase class-2 family.</text>
</comment>
<dbReference type="InterPro" id="IPR006050">
    <property type="entry name" value="DNA_photolyase_N"/>
</dbReference>
<dbReference type="InterPro" id="IPR052219">
    <property type="entry name" value="Photolyase_Class-2"/>
</dbReference>